<keyword evidence="1" id="KW-0378">Hydrolase</keyword>
<comment type="caution">
    <text evidence="1">The sequence shown here is derived from an EMBL/GenBank/DDBJ whole genome shotgun (WGS) entry which is preliminary data.</text>
</comment>
<accession>A0ACC6IG97</accession>
<protein>
    <submittedName>
        <fullName evidence="1">Dual specificity phosphatase 3</fullName>
        <ecNumber evidence="1">3.1.3.16</ecNumber>
        <ecNumber evidence="1">3.1.3.48</ecNumber>
    </submittedName>
</protein>
<proteinExistence type="predicted"/>
<evidence type="ECO:0000313" key="2">
    <source>
        <dbReference type="Proteomes" id="UP001261666"/>
    </source>
</evidence>
<dbReference type="EC" id="3.1.3.48" evidence="1"/>
<keyword evidence="2" id="KW-1185">Reference proteome</keyword>
<evidence type="ECO:0000313" key="1">
    <source>
        <dbReference type="EMBL" id="MDR6209778.1"/>
    </source>
</evidence>
<sequence>MRGTHEIDTPLRWADADTVTDFLLVGGDLDDDEVRALAQADELAGAGVTHVLDARAEAADDDVWEAFPGVTYRWDGIEDAGQPVGHGWFDTVAAFARTALAAPGARLLTHCHLGVNRGPSAAFAVLLDRGWDPVDALDAIRGARPVAAVAYADDALDWHLVRRGAGWFERRRTRARVEEWRRDHPLDVPGVVQAGFAARHAGKRCWSLGTGVAVGA</sequence>
<name>A0ACC6IG97_9ACTN</name>
<reference evidence="1" key="1">
    <citation type="submission" date="2023-08" db="EMBL/GenBank/DDBJ databases">
        <title>Functional and genomic diversity of the sorghum phyllosphere microbiome.</title>
        <authorList>
            <person name="Shade A."/>
        </authorList>
    </citation>
    <scope>NUCLEOTIDE SEQUENCE</scope>
    <source>
        <strain evidence="1">SORGH_AS_0885</strain>
    </source>
</reference>
<dbReference type="EMBL" id="JAVIZJ010000003">
    <property type="protein sequence ID" value="MDR6209778.1"/>
    <property type="molecule type" value="Genomic_DNA"/>
</dbReference>
<dbReference type="EC" id="3.1.3.16" evidence="1"/>
<organism evidence="1 2">
    <name type="scientific">Nocardioides zeae</name>
    <dbReference type="NCBI Taxonomy" id="1457234"/>
    <lineage>
        <taxon>Bacteria</taxon>
        <taxon>Bacillati</taxon>
        <taxon>Actinomycetota</taxon>
        <taxon>Actinomycetes</taxon>
        <taxon>Propionibacteriales</taxon>
        <taxon>Nocardioidaceae</taxon>
        <taxon>Nocardioides</taxon>
    </lineage>
</organism>
<gene>
    <name evidence="1" type="ORF">QE364_001478</name>
</gene>
<dbReference type="Proteomes" id="UP001261666">
    <property type="component" value="Unassembled WGS sequence"/>
</dbReference>